<dbReference type="Proteomes" id="UP001242313">
    <property type="component" value="Unassembled WGS sequence"/>
</dbReference>
<evidence type="ECO:0000313" key="2">
    <source>
        <dbReference type="Proteomes" id="UP001242313"/>
    </source>
</evidence>
<dbReference type="Gene3D" id="1.10.4080.10">
    <property type="entry name" value="ADP-ribosylation/Crystallin J1"/>
    <property type="match status" value="1"/>
</dbReference>
<dbReference type="InterPro" id="IPR036705">
    <property type="entry name" value="Ribosyl_crysJ1_sf"/>
</dbReference>
<keyword evidence="2" id="KW-1185">Reference proteome</keyword>
<dbReference type="EMBL" id="JAUSUN010000015">
    <property type="protein sequence ID" value="MDQ0414335.1"/>
    <property type="molecule type" value="Genomic_DNA"/>
</dbReference>
<evidence type="ECO:0008006" key="3">
    <source>
        <dbReference type="Google" id="ProtNLM"/>
    </source>
</evidence>
<organism evidence="1 2">
    <name type="scientific">Mesobacillus stamsii</name>
    <dbReference type="NCBI Taxonomy" id="225347"/>
    <lineage>
        <taxon>Bacteria</taxon>
        <taxon>Bacillati</taxon>
        <taxon>Bacillota</taxon>
        <taxon>Bacilli</taxon>
        <taxon>Bacillales</taxon>
        <taxon>Bacillaceae</taxon>
        <taxon>Mesobacillus</taxon>
    </lineage>
</organism>
<dbReference type="Pfam" id="PF03747">
    <property type="entry name" value="ADP_ribosyl_GH"/>
    <property type="match status" value="1"/>
</dbReference>
<sequence>MTLFTADGLIWAYDRMRERGIGSFAGSGTYQSYLRWLYTQTKSLLDPQPHEVGSSILQYKELYSARAPGNTCLSALESNKKGTIEKPINNSKGCGGVMRLAPVGLFYIKTLSKLSELLRKSPRSPMAIRQGIRQLDHWL</sequence>
<comment type="caution">
    <text evidence="1">The sequence shown here is derived from an EMBL/GenBank/DDBJ whole genome shotgun (WGS) entry which is preliminary data.</text>
</comment>
<evidence type="ECO:0000313" key="1">
    <source>
        <dbReference type="EMBL" id="MDQ0414335.1"/>
    </source>
</evidence>
<proteinExistence type="predicted"/>
<accession>A0ABU0FWM0</accession>
<name>A0ABU0FWM0_9BACI</name>
<reference evidence="1 2" key="1">
    <citation type="submission" date="2023-07" db="EMBL/GenBank/DDBJ databases">
        <title>Genomic Encyclopedia of Type Strains, Phase IV (KMG-IV): sequencing the most valuable type-strain genomes for metagenomic binning, comparative biology and taxonomic classification.</title>
        <authorList>
            <person name="Goeker M."/>
        </authorList>
    </citation>
    <scope>NUCLEOTIDE SEQUENCE [LARGE SCALE GENOMIC DNA]</scope>
    <source>
        <strain evidence="1 2">DSM 19598</strain>
    </source>
</reference>
<dbReference type="InterPro" id="IPR005502">
    <property type="entry name" value="Ribosyl_crysJ1"/>
</dbReference>
<dbReference type="SUPFAM" id="SSF101478">
    <property type="entry name" value="ADP-ribosylglycohydrolase"/>
    <property type="match status" value="1"/>
</dbReference>
<protein>
    <recommendedName>
        <fullName evidence="3">Core-binding (CB) domain-containing protein</fullName>
    </recommendedName>
</protein>
<gene>
    <name evidence="1" type="ORF">J2S25_002544</name>
</gene>